<dbReference type="PANTHER" id="PTHR30363:SF44">
    <property type="entry name" value="AGA OPERON TRANSCRIPTIONAL REPRESSOR-RELATED"/>
    <property type="match status" value="1"/>
</dbReference>
<dbReference type="InterPro" id="IPR018356">
    <property type="entry name" value="Tscrpt_reg_HTH_DeoR_CS"/>
</dbReference>
<dbReference type="GO" id="GO:0003677">
    <property type="term" value="F:DNA binding"/>
    <property type="evidence" value="ECO:0007669"/>
    <property type="project" value="UniProtKB-KW"/>
</dbReference>
<dbReference type="InterPro" id="IPR036390">
    <property type="entry name" value="WH_DNA-bd_sf"/>
</dbReference>
<proteinExistence type="predicted"/>
<dbReference type="InterPro" id="IPR037171">
    <property type="entry name" value="NagB/RpiA_transferase-like"/>
</dbReference>
<dbReference type="PANTHER" id="PTHR30363">
    <property type="entry name" value="HTH-TYPE TRANSCRIPTIONAL REGULATOR SRLR-RELATED"/>
    <property type="match status" value="1"/>
</dbReference>
<keyword evidence="3" id="KW-0804">Transcription</keyword>
<accession>A0A9X2H9Y8</accession>
<dbReference type="InterPro" id="IPR036388">
    <property type="entry name" value="WH-like_DNA-bd_sf"/>
</dbReference>
<keyword evidence="6" id="KW-1185">Reference proteome</keyword>
<dbReference type="InterPro" id="IPR014036">
    <property type="entry name" value="DeoR-like_C"/>
</dbReference>
<dbReference type="EMBL" id="JANAFB010000008">
    <property type="protein sequence ID" value="MCP3425391.1"/>
    <property type="molecule type" value="Genomic_DNA"/>
</dbReference>
<comment type="caution">
    <text evidence="5">The sequence shown here is derived from an EMBL/GenBank/DDBJ whole genome shotgun (WGS) entry which is preliminary data.</text>
</comment>
<evidence type="ECO:0000313" key="6">
    <source>
        <dbReference type="Proteomes" id="UP001139502"/>
    </source>
</evidence>
<dbReference type="PROSITE" id="PS00894">
    <property type="entry name" value="HTH_DEOR_1"/>
    <property type="match status" value="1"/>
</dbReference>
<dbReference type="PROSITE" id="PS51000">
    <property type="entry name" value="HTH_DEOR_2"/>
    <property type="match status" value="1"/>
</dbReference>
<sequence>MLAQQRHSRILHEVQARGTVHVHDLAELLDVSAMTVRRDLAELDEQGLLNRVHGGAESAASTLEPDYAEKMSLHAEGKAAIARRAARLLHPGHSVAFSAGTTCTRIAQEVTGPHRVGDLTVVTNSLPVADEFFRSRNRHRHGGAAEPRVLLTGGERTPSDALVGPLADAALADLHVDLLFIGAHGAGESGLTTPNLNEARTNRALVRAARQVVAVFDHSKWGVTGLSGFARWSEVDTVITEPGLPPEALALLRESVAEVIVAS</sequence>
<reference evidence="5" key="1">
    <citation type="submission" date="2022-06" db="EMBL/GenBank/DDBJ databases">
        <title>Rothia sp. isolated from sandalwood seedling.</title>
        <authorList>
            <person name="Tuikhar N."/>
            <person name="Kirdat K."/>
            <person name="Thorat V."/>
            <person name="Swetha P."/>
            <person name="Padma S."/>
            <person name="Sundararaj R."/>
            <person name="Yadav A."/>
        </authorList>
    </citation>
    <scope>NUCLEOTIDE SEQUENCE</scope>
    <source>
        <strain evidence="5">AR01</strain>
    </source>
</reference>
<evidence type="ECO:0000259" key="4">
    <source>
        <dbReference type="PROSITE" id="PS51000"/>
    </source>
</evidence>
<dbReference type="Proteomes" id="UP001139502">
    <property type="component" value="Unassembled WGS sequence"/>
</dbReference>
<evidence type="ECO:0000256" key="2">
    <source>
        <dbReference type="ARBA" id="ARBA00023125"/>
    </source>
</evidence>
<evidence type="ECO:0000313" key="5">
    <source>
        <dbReference type="EMBL" id="MCP3425391.1"/>
    </source>
</evidence>
<dbReference type="SUPFAM" id="SSF46785">
    <property type="entry name" value="Winged helix' DNA-binding domain"/>
    <property type="match status" value="1"/>
</dbReference>
<dbReference type="SUPFAM" id="SSF100950">
    <property type="entry name" value="NagB/RpiA/CoA transferase-like"/>
    <property type="match status" value="1"/>
</dbReference>
<dbReference type="InterPro" id="IPR001034">
    <property type="entry name" value="DeoR_HTH"/>
</dbReference>
<gene>
    <name evidence="5" type="ORF">NBM05_05000</name>
</gene>
<dbReference type="SMART" id="SM00420">
    <property type="entry name" value="HTH_DEOR"/>
    <property type="match status" value="1"/>
</dbReference>
<dbReference type="PRINTS" id="PR00037">
    <property type="entry name" value="HTHLACR"/>
</dbReference>
<dbReference type="Gene3D" id="1.10.10.10">
    <property type="entry name" value="Winged helix-like DNA-binding domain superfamily/Winged helix DNA-binding domain"/>
    <property type="match status" value="1"/>
</dbReference>
<dbReference type="InterPro" id="IPR050313">
    <property type="entry name" value="Carb_Metab_HTH_regulators"/>
</dbReference>
<keyword evidence="2 5" id="KW-0238">DNA-binding</keyword>
<organism evidence="5 6">
    <name type="scientific">Rothia santali</name>
    <dbReference type="NCBI Taxonomy" id="2949643"/>
    <lineage>
        <taxon>Bacteria</taxon>
        <taxon>Bacillati</taxon>
        <taxon>Actinomycetota</taxon>
        <taxon>Actinomycetes</taxon>
        <taxon>Micrococcales</taxon>
        <taxon>Micrococcaceae</taxon>
        <taxon>Rothia</taxon>
    </lineage>
</organism>
<dbReference type="Pfam" id="PF00455">
    <property type="entry name" value="DeoRC"/>
    <property type="match status" value="1"/>
</dbReference>
<dbReference type="GO" id="GO:0003700">
    <property type="term" value="F:DNA-binding transcription factor activity"/>
    <property type="evidence" value="ECO:0007669"/>
    <property type="project" value="InterPro"/>
</dbReference>
<evidence type="ECO:0000256" key="1">
    <source>
        <dbReference type="ARBA" id="ARBA00023015"/>
    </source>
</evidence>
<dbReference type="Pfam" id="PF08220">
    <property type="entry name" value="HTH_DeoR"/>
    <property type="match status" value="1"/>
</dbReference>
<dbReference type="RefSeq" id="WP_254165565.1">
    <property type="nucleotide sequence ID" value="NZ_JANAFB010000008.1"/>
</dbReference>
<dbReference type="SMART" id="SM01134">
    <property type="entry name" value="DeoRC"/>
    <property type="match status" value="1"/>
</dbReference>
<keyword evidence="1" id="KW-0805">Transcription regulation</keyword>
<name>A0A9X2H9Y8_9MICC</name>
<protein>
    <submittedName>
        <fullName evidence="5">DeoR/GlpR family DNA-binding transcription regulator</fullName>
    </submittedName>
</protein>
<dbReference type="Gene3D" id="3.40.50.1360">
    <property type="match status" value="1"/>
</dbReference>
<feature type="domain" description="HTH deoR-type" evidence="4">
    <location>
        <begin position="3"/>
        <end position="58"/>
    </location>
</feature>
<evidence type="ECO:0000256" key="3">
    <source>
        <dbReference type="ARBA" id="ARBA00023163"/>
    </source>
</evidence>
<dbReference type="AlphaFoldDB" id="A0A9X2H9Y8"/>